<dbReference type="CDD" id="cd07067">
    <property type="entry name" value="HP_PGM_like"/>
    <property type="match status" value="1"/>
</dbReference>
<evidence type="ECO:0000256" key="2">
    <source>
        <dbReference type="SAM" id="MobiDB-lite"/>
    </source>
</evidence>
<dbReference type="GO" id="GO:0045820">
    <property type="term" value="P:negative regulation of glycolytic process"/>
    <property type="evidence" value="ECO:0007669"/>
    <property type="project" value="TreeGrafter"/>
</dbReference>
<reference evidence="3 4" key="1">
    <citation type="submission" date="2016-03" db="EMBL/GenBank/DDBJ databases">
        <title>Whole genome sequencing of Grifola frondosa 9006-11.</title>
        <authorList>
            <person name="Min B."/>
            <person name="Park H."/>
            <person name="Kim J.-G."/>
            <person name="Cho H."/>
            <person name="Oh Y.-L."/>
            <person name="Kong W.-S."/>
            <person name="Choi I.-G."/>
        </authorList>
    </citation>
    <scope>NUCLEOTIDE SEQUENCE [LARGE SCALE GENOMIC DNA]</scope>
    <source>
        <strain evidence="3 4">9006-11</strain>
    </source>
</reference>
<evidence type="ECO:0000313" key="4">
    <source>
        <dbReference type="Proteomes" id="UP000092993"/>
    </source>
</evidence>
<dbReference type="Pfam" id="PF00300">
    <property type="entry name" value="His_Phos_1"/>
    <property type="match status" value="1"/>
</dbReference>
<comment type="caution">
    <text evidence="3">The sequence shown here is derived from an EMBL/GenBank/DDBJ whole genome shotgun (WGS) entry which is preliminary data.</text>
</comment>
<dbReference type="InterPro" id="IPR051695">
    <property type="entry name" value="Phosphoglycerate_Mutase"/>
</dbReference>
<dbReference type="InterPro" id="IPR013078">
    <property type="entry name" value="His_Pase_superF_clade-1"/>
</dbReference>
<dbReference type="Proteomes" id="UP000092993">
    <property type="component" value="Unassembled WGS sequence"/>
</dbReference>
<dbReference type="STRING" id="5627.A0A1C7LJ60"/>
<evidence type="ECO:0000313" key="3">
    <source>
        <dbReference type="EMBL" id="OBZ62658.1"/>
    </source>
</evidence>
<protein>
    <submittedName>
        <fullName evidence="3">Uncharacterized protein</fullName>
    </submittedName>
</protein>
<organism evidence="3 4">
    <name type="scientific">Grifola frondosa</name>
    <name type="common">Maitake</name>
    <name type="synonym">Polyporus frondosus</name>
    <dbReference type="NCBI Taxonomy" id="5627"/>
    <lineage>
        <taxon>Eukaryota</taxon>
        <taxon>Fungi</taxon>
        <taxon>Dikarya</taxon>
        <taxon>Basidiomycota</taxon>
        <taxon>Agaricomycotina</taxon>
        <taxon>Agaricomycetes</taxon>
        <taxon>Polyporales</taxon>
        <taxon>Grifolaceae</taxon>
        <taxon>Grifola</taxon>
    </lineage>
</organism>
<dbReference type="SMART" id="SM00855">
    <property type="entry name" value="PGAM"/>
    <property type="match status" value="1"/>
</dbReference>
<dbReference type="OrthoDB" id="354304at2759"/>
<dbReference type="AlphaFoldDB" id="A0A1C7LJ60"/>
<gene>
    <name evidence="3" type="ORF">A0H81_15022</name>
</gene>
<dbReference type="PANTHER" id="PTHR46517">
    <property type="entry name" value="FRUCTOSE-2,6-BISPHOSPHATASE TIGAR"/>
    <property type="match status" value="1"/>
</dbReference>
<dbReference type="GO" id="GO:0043456">
    <property type="term" value="P:regulation of pentose-phosphate shunt"/>
    <property type="evidence" value="ECO:0007669"/>
    <property type="project" value="TreeGrafter"/>
</dbReference>
<evidence type="ECO:0000256" key="1">
    <source>
        <dbReference type="ARBA" id="ARBA00022801"/>
    </source>
</evidence>
<sequence>MPEELADGSNGPSPKVVASVDETESTTVNKPNDAEPQSKSPVWLTLTLFRHGQCLNNIIETTKKYYENENEDVLTPAGIAQAQELGKKFAKVHFDSVLCSPLKRAVQTMEYLTELIDVVPALSYLEKAFRFHEQDHGPEYRKLMRKGFWQDANRLRMPSYSSSNFRDHKAYRGESLTDVEQRCALNIGLLMIHYAKGIPENPEGLDDESRSRDSRICIAKLPGHQKCQPDTLPASIPHVGVVSHNILLTEMLEALLSWHSESHITTDLAFRNADWARVVLRWDPSDEKATISERSARDIRVILPGRLDVWFLRAPTGWY</sequence>
<name>A0A1C7LJ60_GRIFR</name>
<dbReference type="InterPro" id="IPR029033">
    <property type="entry name" value="His_PPase_superfam"/>
</dbReference>
<proteinExistence type="predicted"/>
<dbReference type="GO" id="GO:0005829">
    <property type="term" value="C:cytosol"/>
    <property type="evidence" value="ECO:0007669"/>
    <property type="project" value="TreeGrafter"/>
</dbReference>
<dbReference type="EMBL" id="LUGG01000127">
    <property type="protein sequence ID" value="OBZ62658.1"/>
    <property type="molecule type" value="Genomic_DNA"/>
</dbReference>
<dbReference type="OMA" id="RNNIERP"/>
<dbReference type="PANTHER" id="PTHR46517:SF1">
    <property type="entry name" value="FRUCTOSE-2,6-BISPHOSPHATASE TIGAR"/>
    <property type="match status" value="1"/>
</dbReference>
<dbReference type="Gene3D" id="3.40.50.1240">
    <property type="entry name" value="Phosphoglycerate mutase-like"/>
    <property type="match status" value="1"/>
</dbReference>
<keyword evidence="1" id="KW-0378">Hydrolase</keyword>
<feature type="compositionally biased region" description="Polar residues" evidence="2">
    <location>
        <begin position="25"/>
        <end position="38"/>
    </location>
</feature>
<feature type="region of interest" description="Disordered" evidence="2">
    <location>
        <begin position="1"/>
        <end position="38"/>
    </location>
</feature>
<dbReference type="GO" id="GO:0004331">
    <property type="term" value="F:fructose-2,6-bisphosphate 2-phosphatase activity"/>
    <property type="evidence" value="ECO:0007669"/>
    <property type="project" value="TreeGrafter"/>
</dbReference>
<dbReference type="SUPFAM" id="SSF53254">
    <property type="entry name" value="Phosphoglycerate mutase-like"/>
    <property type="match status" value="1"/>
</dbReference>
<accession>A0A1C7LJ60</accession>
<keyword evidence="4" id="KW-1185">Reference proteome</keyword>